<evidence type="ECO:0000256" key="1">
    <source>
        <dbReference type="ARBA" id="ARBA00022485"/>
    </source>
</evidence>
<keyword evidence="4 8" id="KW-0460">Magnesium</keyword>
<feature type="binding site" evidence="8">
    <location>
        <position position="61"/>
    </location>
    <ligand>
        <name>Mg(2+)</name>
        <dbReference type="ChEBI" id="CHEBI:18420"/>
    </ligand>
</feature>
<keyword evidence="1 8" id="KW-0004">4Fe-4S</keyword>
<dbReference type="GO" id="GO:1904047">
    <property type="term" value="F:S-adenosyl-L-methionine binding"/>
    <property type="evidence" value="ECO:0007669"/>
    <property type="project" value="UniProtKB-UniRule"/>
</dbReference>
<keyword evidence="8" id="KW-0671">Queuosine biosynthesis</keyword>
<evidence type="ECO:0000256" key="5">
    <source>
        <dbReference type="ARBA" id="ARBA00023004"/>
    </source>
</evidence>
<dbReference type="SUPFAM" id="SSF102114">
    <property type="entry name" value="Radical SAM enzymes"/>
    <property type="match status" value="1"/>
</dbReference>
<dbReference type="InterPro" id="IPR024924">
    <property type="entry name" value="7-CO-7-deazaguanine_synth-like"/>
</dbReference>
<comment type="function">
    <text evidence="8">Catalyzes the complex heterocyclic radical-mediated conversion of 6-carboxy-5,6,7,8-tetrahydropterin (CPH4) to 7-carboxy-7-deazaguanine (CDG), a step common to the biosynthetic pathways of all 7-deazapurine-containing compounds.</text>
</comment>
<evidence type="ECO:0000256" key="2">
    <source>
        <dbReference type="ARBA" id="ARBA00022691"/>
    </source>
</evidence>
<keyword evidence="6 8" id="KW-0411">Iron-sulfur</keyword>
<dbReference type="UniPathway" id="UPA00391"/>
<evidence type="ECO:0000259" key="9">
    <source>
        <dbReference type="PROSITE" id="PS51918"/>
    </source>
</evidence>
<comment type="subunit">
    <text evidence="8">Homodimer.</text>
</comment>
<accession>A0A2H0BJH1</accession>
<keyword evidence="3 8" id="KW-0479">Metal-binding</keyword>
<dbReference type="GO" id="GO:0016840">
    <property type="term" value="F:carbon-nitrogen lyase activity"/>
    <property type="evidence" value="ECO:0007669"/>
    <property type="project" value="UniProtKB-UniRule"/>
</dbReference>
<evidence type="ECO:0000256" key="4">
    <source>
        <dbReference type="ARBA" id="ARBA00022842"/>
    </source>
</evidence>
<dbReference type="InterPro" id="IPR013785">
    <property type="entry name" value="Aldolase_TIM"/>
</dbReference>
<evidence type="ECO:0000256" key="3">
    <source>
        <dbReference type="ARBA" id="ARBA00022723"/>
    </source>
</evidence>
<feature type="binding site" evidence="8">
    <location>
        <position position="99"/>
    </location>
    <ligand>
        <name>substrate</name>
    </ligand>
</feature>
<dbReference type="CDD" id="cd01335">
    <property type="entry name" value="Radical_SAM"/>
    <property type="match status" value="1"/>
</dbReference>
<keyword evidence="5 8" id="KW-0408">Iron</keyword>
<dbReference type="GO" id="GO:0008616">
    <property type="term" value="P:tRNA queuosine(34) biosynthetic process"/>
    <property type="evidence" value="ECO:0007669"/>
    <property type="project" value="UniProtKB-UniRule"/>
</dbReference>
<dbReference type="SFLD" id="SFLDS00029">
    <property type="entry name" value="Radical_SAM"/>
    <property type="match status" value="1"/>
</dbReference>
<reference evidence="10 11" key="1">
    <citation type="submission" date="2017-09" db="EMBL/GenBank/DDBJ databases">
        <title>Depth-based differentiation of microbial function through sediment-hosted aquifers and enrichment of novel symbionts in the deep terrestrial subsurface.</title>
        <authorList>
            <person name="Probst A.J."/>
            <person name="Ladd B."/>
            <person name="Jarett J.K."/>
            <person name="Geller-Mcgrath D.E."/>
            <person name="Sieber C.M."/>
            <person name="Emerson J.B."/>
            <person name="Anantharaman K."/>
            <person name="Thomas B.C."/>
            <person name="Malmstrom R."/>
            <person name="Stieglmeier M."/>
            <person name="Klingl A."/>
            <person name="Woyke T."/>
            <person name="Ryan C.M."/>
            <person name="Banfield J.F."/>
        </authorList>
    </citation>
    <scope>NUCLEOTIDE SEQUENCE [LARGE SCALE GENOMIC DNA]</scope>
    <source>
        <strain evidence="10">CG22_combo_CG10-13_8_21_14_all_39_10</strain>
    </source>
</reference>
<feature type="binding site" evidence="8">
    <location>
        <begin position="58"/>
        <end position="60"/>
    </location>
    <ligand>
        <name>S-adenosyl-L-methionine</name>
        <dbReference type="ChEBI" id="CHEBI:59789"/>
    </ligand>
</feature>
<dbReference type="InterPro" id="IPR058240">
    <property type="entry name" value="rSAM_sf"/>
</dbReference>
<dbReference type="Pfam" id="PF04055">
    <property type="entry name" value="Radical_SAM"/>
    <property type="match status" value="1"/>
</dbReference>
<feature type="binding site" evidence="8">
    <location>
        <position position="52"/>
    </location>
    <ligand>
        <name>[4Fe-4S] cluster</name>
        <dbReference type="ChEBI" id="CHEBI:49883"/>
        <note>4Fe-4S-S-AdoMet</note>
    </ligand>
</feature>
<feature type="binding site" evidence="8">
    <location>
        <position position="48"/>
    </location>
    <ligand>
        <name>substrate</name>
    </ligand>
</feature>
<keyword evidence="2 8" id="KW-0949">S-adenosyl-L-methionine</keyword>
<dbReference type="GO" id="GO:0051539">
    <property type="term" value="F:4 iron, 4 sulfur cluster binding"/>
    <property type="evidence" value="ECO:0007669"/>
    <property type="project" value="UniProtKB-UniRule"/>
</dbReference>
<comment type="cofactor">
    <cofactor evidence="8">
        <name>S-adenosyl-L-methionine</name>
        <dbReference type="ChEBI" id="CHEBI:59789"/>
    </cofactor>
    <text evidence="8">Binds 1 S-adenosyl-L-methionine per subunit.</text>
</comment>
<feature type="domain" description="Radical SAM core" evidence="9">
    <location>
        <begin position="39"/>
        <end position="243"/>
    </location>
</feature>
<comment type="cofactor">
    <cofactor evidence="8">
        <name>[4Fe-4S] cluster</name>
        <dbReference type="ChEBI" id="CHEBI:49883"/>
    </cofactor>
    <text evidence="8">Binds 1 [4Fe-4S] cluster. The cluster is coordinated with 3 cysteines and an exchangeable S-adenosyl-L-methionine.</text>
</comment>
<comment type="similarity">
    <text evidence="8">Belongs to the radical SAM superfamily. 7-carboxy-7-deazaguanine synthase family.</text>
</comment>
<feature type="binding site" evidence="8">
    <location>
        <position position="56"/>
    </location>
    <ligand>
        <name>[4Fe-4S] cluster</name>
        <dbReference type="ChEBI" id="CHEBI:49883"/>
        <note>4Fe-4S-S-AdoMet</note>
    </ligand>
</feature>
<dbReference type="InterPro" id="IPR007197">
    <property type="entry name" value="rSAM"/>
</dbReference>
<dbReference type="GO" id="GO:0000287">
    <property type="term" value="F:magnesium ion binding"/>
    <property type="evidence" value="ECO:0007669"/>
    <property type="project" value="UniProtKB-UniRule"/>
</dbReference>
<proteinExistence type="inferred from homology"/>
<keyword evidence="7 8" id="KW-0456">Lyase</keyword>
<dbReference type="EMBL" id="PCSW01000036">
    <property type="protein sequence ID" value="PIP57791.1"/>
    <property type="molecule type" value="Genomic_DNA"/>
</dbReference>
<comment type="pathway">
    <text evidence="8">Purine metabolism; 7-cyano-7-deazaguanine biosynthesis.</text>
</comment>
<sequence length="247" mass="28402">MTKSYKPTPDERLRLKLKPDQFKVSGDQVFFTIQGEGESIGKPAVFLRLHFCNLHCGWCDTGYTWNKNLKEFWQEGKNWSFQRVLQEVSGYPAKRLVITGGEPMLQQEKTGEFIKLIPDWEVEIETNGTIAPLPLLARKCQFNVSPKLGNSGNSLRVRYKPEVLKVFNALPKTTFKFVVQAERDLEEIGRIESECGLDPSKIIITPEGSTQNDIKNHALSVSEQVKQRGWRLLPRLQIMLWGKKRRL</sequence>
<feature type="binding site" evidence="8">
    <location>
        <begin position="145"/>
        <end position="147"/>
    </location>
    <ligand>
        <name>S-adenosyl-L-methionine</name>
        <dbReference type="ChEBI" id="CHEBI:59789"/>
    </ligand>
</feature>
<evidence type="ECO:0000256" key="8">
    <source>
        <dbReference type="HAMAP-Rule" id="MF_00917"/>
    </source>
</evidence>
<name>A0A2H0BJH1_9BACT</name>
<feature type="binding site" evidence="8">
    <location>
        <position position="59"/>
    </location>
    <ligand>
        <name>[4Fe-4S] cluster</name>
        <dbReference type="ChEBI" id="CHEBI:49883"/>
        <note>4Fe-4S-S-AdoMet</note>
    </ligand>
</feature>
<gene>
    <name evidence="8" type="primary">queE</name>
    <name evidence="10" type="ORF">COX03_01225</name>
</gene>
<evidence type="ECO:0000313" key="11">
    <source>
        <dbReference type="Proteomes" id="UP000229847"/>
    </source>
</evidence>
<dbReference type="PANTHER" id="PTHR42836">
    <property type="entry name" value="7-CARBOXY-7-DEAZAGUANINE SYNTHASE"/>
    <property type="match status" value="1"/>
</dbReference>
<dbReference type="PANTHER" id="PTHR42836:SF1">
    <property type="entry name" value="7-CARBOXY-7-DEAZAGUANINE SYNTHASE"/>
    <property type="match status" value="1"/>
</dbReference>
<organism evidence="10 11">
    <name type="scientific">Candidatus Woesebacteria bacterium CG22_combo_CG10-13_8_21_14_all_39_10</name>
    <dbReference type="NCBI Taxonomy" id="1975059"/>
    <lineage>
        <taxon>Bacteria</taxon>
        <taxon>Candidatus Woeseibacteriota</taxon>
    </lineage>
</organism>
<dbReference type="Proteomes" id="UP000229847">
    <property type="component" value="Unassembled WGS sequence"/>
</dbReference>
<comment type="caution">
    <text evidence="10">The sequence shown here is derived from an EMBL/GenBank/DDBJ whole genome shotgun (WGS) entry which is preliminary data.</text>
</comment>
<dbReference type="PIRSF" id="PIRSF000370">
    <property type="entry name" value="QueE"/>
    <property type="match status" value="1"/>
</dbReference>
<dbReference type="HAMAP" id="MF_00917">
    <property type="entry name" value="QueE"/>
    <property type="match status" value="1"/>
</dbReference>
<comment type="cofactor">
    <cofactor evidence="8">
        <name>Mg(2+)</name>
        <dbReference type="ChEBI" id="CHEBI:18420"/>
    </cofactor>
</comment>
<dbReference type="Gene3D" id="3.20.20.70">
    <property type="entry name" value="Aldolase class I"/>
    <property type="match status" value="1"/>
</dbReference>
<evidence type="ECO:0000256" key="7">
    <source>
        <dbReference type="ARBA" id="ARBA00023239"/>
    </source>
</evidence>
<evidence type="ECO:0000313" key="10">
    <source>
        <dbReference type="EMBL" id="PIP57791.1"/>
    </source>
</evidence>
<dbReference type="PROSITE" id="PS51918">
    <property type="entry name" value="RADICAL_SAM"/>
    <property type="match status" value="1"/>
</dbReference>
<dbReference type="EC" id="4.3.99.3" evidence="8"/>
<feature type="binding site" evidence="8">
    <location>
        <begin position="33"/>
        <end position="35"/>
    </location>
    <ligand>
        <name>substrate</name>
    </ligand>
</feature>
<dbReference type="AlphaFoldDB" id="A0A2H0BJH1"/>
<feature type="binding site" evidence="8">
    <location>
        <position position="101"/>
    </location>
    <ligand>
        <name>S-adenosyl-L-methionine</name>
        <dbReference type="ChEBI" id="CHEBI:59789"/>
    </ligand>
</feature>
<comment type="catalytic activity">
    <reaction evidence="8">
        <text>6-carboxy-5,6,7,8-tetrahydropterin + H(+) = 7-carboxy-7-carbaguanine + NH4(+)</text>
        <dbReference type="Rhea" id="RHEA:27974"/>
        <dbReference type="ChEBI" id="CHEBI:15378"/>
        <dbReference type="ChEBI" id="CHEBI:28938"/>
        <dbReference type="ChEBI" id="CHEBI:61032"/>
        <dbReference type="ChEBI" id="CHEBI:61036"/>
        <dbReference type="EC" id="4.3.99.3"/>
    </reaction>
</comment>
<protein>
    <recommendedName>
        <fullName evidence="8">7-carboxy-7-deazaguanine synthase</fullName>
        <shortName evidence="8">CDG synthase</shortName>
        <ecNumber evidence="8">4.3.99.3</ecNumber>
    </recommendedName>
    <alternativeName>
        <fullName evidence="8">Queuosine biosynthesis protein QueE</fullName>
    </alternativeName>
</protein>
<evidence type="ECO:0000256" key="6">
    <source>
        <dbReference type="ARBA" id="ARBA00023014"/>
    </source>
</evidence>
<comment type="caution">
    <text evidence="8">Lacks conserved residue(s) required for the propagation of feature annotation.</text>
</comment>